<dbReference type="InterPro" id="IPR009218">
    <property type="entry name" value="HD_phosphohydro"/>
</dbReference>
<dbReference type="RefSeq" id="WP_344733240.1">
    <property type="nucleotide sequence ID" value="NZ_BAAAZH010000013.1"/>
</dbReference>
<keyword evidence="2" id="KW-1185">Reference proteome</keyword>
<sequence length="225" mass="24617">MTDEPPHPEPADLLARWPLPDAPALAAELHAAYADPARGYHDVVHLTEVLDRLEELRAAGVAYPELPVRLAAWFHDSVYDGERDAEERSAAWAEDALVDLVAEEVRSEVARLVRLTETHRPEPDDAAGCALSDADLAILAAPPARYAAYVAAVRAEYAHLDDATFRAGRRAVLEGLAAKPELFHTPVARARWEDAARANLTRELAELAEDDAARPRADGRRSRAS</sequence>
<dbReference type="Proteomes" id="UP001501495">
    <property type="component" value="Unassembled WGS sequence"/>
</dbReference>
<dbReference type="PANTHER" id="PTHR21174:SF0">
    <property type="entry name" value="HD PHOSPHOHYDROLASE FAMILY PROTEIN-RELATED"/>
    <property type="match status" value="1"/>
</dbReference>
<proteinExistence type="predicted"/>
<dbReference type="PANTHER" id="PTHR21174">
    <property type="match status" value="1"/>
</dbReference>
<dbReference type="SUPFAM" id="SSF109604">
    <property type="entry name" value="HD-domain/PDEase-like"/>
    <property type="match status" value="1"/>
</dbReference>
<gene>
    <name evidence="1" type="ORF">GCM10022215_20240</name>
</gene>
<protein>
    <recommendedName>
        <fullName evidence="3">Metal-dependent phosphohydrolase</fullName>
    </recommendedName>
</protein>
<evidence type="ECO:0008006" key="3">
    <source>
        <dbReference type="Google" id="ProtNLM"/>
    </source>
</evidence>
<dbReference type="EMBL" id="BAAAZH010000013">
    <property type="protein sequence ID" value="GAA4118564.1"/>
    <property type="molecule type" value="Genomic_DNA"/>
</dbReference>
<dbReference type="Gene3D" id="1.10.3210.10">
    <property type="entry name" value="Hypothetical protein af1432"/>
    <property type="match status" value="1"/>
</dbReference>
<comment type="caution">
    <text evidence="1">The sequence shown here is derived from an EMBL/GenBank/DDBJ whole genome shotgun (WGS) entry which is preliminary data.</text>
</comment>
<evidence type="ECO:0000313" key="1">
    <source>
        <dbReference type="EMBL" id="GAA4118564.1"/>
    </source>
</evidence>
<dbReference type="PIRSF" id="PIRSF035170">
    <property type="entry name" value="HD_phosphohydro"/>
    <property type="match status" value="1"/>
</dbReference>
<name>A0ABP7XIB5_9ACTN</name>
<reference evidence="2" key="1">
    <citation type="journal article" date="2019" name="Int. J. Syst. Evol. Microbiol.">
        <title>The Global Catalogue of Microorganisms (GCM) 10K type strain sequencing project: providing services to taxonomists for standard genome sequencing and annotation.</title>
        <authorList>
            <consortium name="The Broad Institute Genomics Platform"/>
            <consortium name="The Broad Institute Genome Sequencing Center for Infectious Disease"/>
            <person name="Wu L."/>
            <person name="Ma J."/>
        </authorList>
    </citation>
    <scope>NUCLEOTIDE SEQUENCE [LARGE SCALE GENOMIC DNA]</scope>
    <source>
        <strain evidence="2">JCM 16703</strain>
    </source>
</reference>
<organism evidence="1 2">
    <name type="scientific">Nocardioides fonticola</name>
    <dbReference type="NCBI Taxonomy" id="450363"/>
    <lineage>
        <taxon>Bacteria</taxon>
        <taxon>Bacillati</taxon>
        <taxon>Actinomycetota</taxon>
        <taxon>Actinomycetes</taxon>
        <taxon>Propionibacteriales</taxon>
        <taxon>Nocardioidaceae</taxon>
        <taxon>Nocardioides</taxon>
    </lineage>
</organism>
<accession>A0ABP7XIB5</accession>
<evidence type="ECO:0000313" key="2">
    <source>
        <dbReference type="Proteomes" id="UP001501495"/>
    </source>
</evidence>